<proteinExistence type="predicted"/>
<feature type="region of interest" description="Disordered" evidence="1">
    <location>
        <begin position="1"/>
        <end position="30"/>
    </location>
</feature>
<gene>
    <name evidence="2" type="ORF">J0M35_05235</name>
</gene>
<name>A0A8J7TM89_9BACT</name>
<evidence type="ECO:0000256" key="1">
    <source>
        <dbReference type="SAM" id="MobiDB-lite"/>
    </source>
</evidence>
<comment type="caution">
    <text evidence="2">The sequence shown here is derived from an EMBL/GenBank/DDBJ whole genome shotgun (WGS) entry which is preliminary data.</text>
</comment>
<sequence length="214" mass="23005">MPKEDEIRRAEAKSESVHSSADGLGSPDIWQQGRDAAKKALTALDDALRPLGDALRAHDQDVLKGPGWAKVALDNEGPSVHKLLAAKPVDSYNCKYYVKACIEGRLPPGDGRHEEIDANYLNAHGYKQLVKGRFEAGDVVLVVNKSGLSPSVYAHAAFVESVLPGSGNIKTLVQKPDAVHPVMRSDLTAFASAYGVTGSQDGKSNFLIVFRKSK</sequence>
<evidence type="ECO:0000313" key="2">
    <source>
        <dbReference type="EMBL" id="MBN8659743.1"/>
    </source>
</evidence>
<evidence type="ECO:0000313" key="3">
    <source>
        <dbReference type="Proteomes" id="UP000664277"/>
    </source>
</evidence>
<dbReference type="AlphaFoldDB" id="A0A8J7TM89"/>
<dbReference type="Proteomes" id="UP000664277">
    <property type="component" value="Unassembled WGS sequence"/>
</dbReference>
<reference evidence="2" key="1">
    <citation type="submission" date="2021-02" db="EMBL/GenBank/DDBJ databases">
        <title>Genome-Resolved Metagenomics of a Microbial Community Performing Photosynthetic Biological Nutrient Removal.</title>
        <authorList>
            <person name="Mcdaniel E.A."/>
        </authorList>
    </citation>
    <scope>NUCLEOTIDE SEQUENCE</scope>
    <source>
        <strain evidence="2">UWPOB_OBS1</strain>
    </source>
</reference>
<accession>A0A8J7TM89</accession>
<feature type="compositionally biased region" description="Basic and acidic residues" evidence="1">
    <location>
        <begin position="1"/>
        <end position="16"/>
    </location>
</feature>
<organism evidence="2 3">
    <name type="scientific">Candidatus Obscuribacter phosphatis</name>
    <dbReference type="NCBI Taxonomy" id="1906157"/>
    <lineage>
        <taxon>Bacteria</taxon>
        <taxon>Bacillati</taxon>
        <taxon>Candidatus Melainabacteria</taxon>
        <taxon>Candidatus Obscuribacterales</taxon>
        <taxon>Candidatus Obscuribacteraceae</taxon>
        <taxon>Candidatus Obscuribacter</taxon>
    </lineage>
</organism>
<dbReference type="EMBL" id="JAFLCK010000005">
    <property type="protein sequence ID" value="MBN8659743.1"/>
    <property type="molecule type" value="Genomic_DNA"/>
</dbReference>
<protein>
    <submittedName>
        <fullName evidence="2">Uncharacterized protein</fullName>
    </submittedName>
</protein>